<dbReference type="FunFam" id="1.10.8.640:FF:000001">
    <property type="entry name" value="Cytochrome c-type biogenesis protein"/>
    <property type="match status" value="1"/>
</dbReference>
<dbReference type="GO" id="GO:0046872">
    <property type="term" value="F:metal ion binding"/>
    <property type="evidence" value="ECO:0007669"/>
    <property type="project" value="UniProtKB-KW"/>
</dbReference>
<evidence type="ECO:0000256" key="3">
    <source>
        <dbReference type="ARBA" id="ARBA00022723"/>
    </source>
</evidence>
<dbReference type="OrthoDB" id="9804975at2"/>
<evidence type="ECO:0000313" key="9">
    <source>
        <dbReference type="EMBL" id="ANO51331.1"/>
    </source>
</evidence>
<keyword evidence="7" id="KW-0812">Transmembrane</keyword>
<dbReference type="InterPro" id="IPR005616">
    <property type="entry name" value="CcmH/CycL/Ccl2/NrfF_N"/>
</dbReference>
<dbReference type="GO" id="GO:0017004">
    <property type="term" value="P:cytochrome complex assembly"/>
    <property type="evidence" value="ECO:0007669"/>
    <property type="project" value="UniProtKB-KW"/>
</dbReference>
<comment type="function">
    <text evidence="7">Possible subunit of a heme lyase.</text>
</comment>
<dbReference type="PANTHER" id="PTHR47870:SF1">
    <property type="entry name" value="CYTOCHROME C-TYPE BIOGENESIS PROTEIN CCMH"/>
    <property type="match status" value="1"/>
</dbReference>
<reference evidence="9 10" key="1">
    <citation type="submission" date="2016-06" db="EMBL/GenBank/DDBJ databases">
        <title>Complete genome sequence of a deep-branching marine Gamma Proteobacterium Woeseia oceani type strain XK5.</title>
        <authorList>
            <person name="Mu D."/>
            <person name="Du Z."/>
        </authorList>
    </citation>
    <scope>NUCLEOTIDE SEQUENCE [LARGE SCALE GENOMIC DNA]</scope>
    <source>
        <strain evidence="9 10">XK5</strain>
    </source>
</reference>
<evidence type="ECO:0000256" key="1">
    <source>
        <dbReference type="ARBA" id="ARBA00010342"/>
    </source>
</evidence>
<gene>
    <name evidence="9" type="ORF">BA177_09080</name>
</gene>
<dbReference type="InterPro" id="IPR038297">
    <property type="entry name" value="CcmH/CycL/NrfF/Ccl2_sf"/>
</dbReference>
<keyword evidence="5" id="KW-0201">Cytochrome c-type biogenesis</keyword>
<protein>
    <recommendedName>
        <fullName evidence="7">Cytochrome c-type biogenesis protein</fullName>
    </recommendedName>
</protein>
<keyword evidence="10" id="KW-1185">Reference proteome</keyword>
<dbReference type="AlphaFoldDB" id="A0A193LFU6"/>
<evidence type="ECO:0000256" key="7">
    <source>
        <dbReference type="RuleBase" id="RU364112"/>
    </source>
</evidence>
<dbReference type="Pfam" id="PF03918">
    <property type="entry name" value="CcmH"/>
    <property type="match status" value="1"/>
</dbReference>
<evidence type="ECO:0000259" key="8">
    <source>
        <dbReference type="Pfam" id="PF03918"/>
    </source>
</evidence>
<feature type="transmembrane region" description="Helical" evidence="7">
    <location>
        <begin position="102"/>
        <end position="123"/>
    </location>
</feature>
<dbReference type="Proteomes" id="UP000092695">
    <property type="component" value="Chromosome"/>
</dbReference>
<dbReference type="InterPro" id="IPR051263">
    <property type="entry name" value="C-type_cytochrome_biogenesis"/>
</dbReference>
<evidence type="ECO:0000256" key="6">
    <source>
        <dbReference type="ARBA" id="ARBA00023004"/>
    </source>
</evidence>
<evidence type="ECO:0000256" key="2">
    <source>
        <dbReference type="ARBA" id="ARBA00022617"/>
    </source>
</evidence>
<dbReference type="KEGG" id="woc:BA177_09080"/>
<keyword evidence="7" id="KW-0472">Membrane</keyword>
<evidence type="ECO:0000313" key="10">
    <source>
        <dbReference type="Proteomes" id="UP000092695"/>
    </source>
</evidence>
<keyword evidence="6 7" id="KW-0408">Iron</keyword>
<keyword evidence="3 7" id="KW-0479">Metal-binding</keyword>
<dbReference type="CDD" id="cd16378">
    <property type="entry name" value="CcmH_N"/>
    <property type="match status" value="1"/>
</dbReference>
<dbReference type="STRING" id="1548547.BA177_09080"/>
<keyword evidence="7" id="KW-1133">Transmembrane helix</keyword>
<sequence length="145" mass="16271">MRRLSAILLLLAFAPVGAIDTGLAFDDPVLQARYEHLIAEVRCLKCQNQNLRDSNAFLASDLRREIRRLLAEGNSDDEIYDFLVARYGEFALYRPRMSGKTLILWIAPALLLLGGGFVAVRVVRDRMSLPIDDADELPARNNGKL</sequence>
<feature type="domain" description="CcmH/CycL/Ccl2/NrfF N-terminal" evidence="8">
    <location>
        <begin position="8"/>
        <end position="127"/>
    </location>
</feature>
<evidence type="ECO:0000256" key="4">
    <source>
        <dbReference type="ARBA" id="ARBA00022729"/>
    </source>
</evidence>
<feature type="chain" id="PRO_5011019630" description="Cytochrome c-type biogenesis protein" evidence="7">
    <location>
        <begin position="19"/>
        <end position="145"/>
    </location>
</feature>
<keyword evidence="4 7" id="KW-0732">Signal</keyword>
<comment type="similarity">
    <text evidence="1 7">Belongs to the CcmH/CycL/Ccl2/NrfF family.</text>
</comment>
<name>A0A193LFU6_9GAMM</name>
<keyword evidence="2 7" id="KW-0349">Heme</keyword>
<accession>A0A193LFU6</accession>
<dbReference type="RefSeq" id="WP_068615580.1">
    <property type="nucleotide sequence ID" value="NZ_CP016268.1"/>
</dbReference>
<dbReference type="PANTHER" id="PTHR47870">
    <property type="entry name" value="CYTOCHROME C-TYPE BIOGENESIS PROTEIN CCMH"/>
    <property type="match status" value="1"/>
</dbReference>
<dbReference type="EMBL" id="CP016268">
    <property type="protein sequence ID" value="ANO51331.1"/>
    <property type="molecule type" value="Genomic_DNA"/>
</dbReference>
<proteinExistence type="inferred from homology"/>
<dbReference type="GO" id="GO:0005886">
    <property type="term" value="C:plasma membrane"/>
    <property type="evidence" value="ECO:0007669"/>
    <property type="project" value="TreeGrafter"/>
</dbReference>
<evidence type="ECO:0000256" key="5">
    <source>
        <dbReference type="ARBA" id="ARBA00022748"/>
    </source>
</evidence>
<dbReference type="Gene3D" id="1.10.8.640">
    <property type="entry name" value="Cytochrome C biogenesis protein"/>
    <property type="match status" value="1"/>
</dbReference>
<organism evidence="9 10">
    <name type="scientific">Woeseia oceani</name>
    <dbReference type="NCBI Taxonomy" id="1548547"/>
    <lineage>
        <taxon>Bacteria</taxon>
        <taxon>Pseudomonadati</taxon>
        <taxon>Pseudomonadota</taxon>
        <taxon>Gammaproteobacteria</taxon>
        <taxon>Woeseiales</taxon>
        <taxon>Woeseiaceae</taxon>
        <taxon>Woeseia</taxon>
    </lineage>
</organism>
<feature type="signal peptide" evidence="7">
    <location>
        <begin position="1"/>
        <end position="18"/>
    </location>
</feature>